<geneLocation type="mitochondrion" evidence="2"/>
<feature type="region of interest" description="Disordered" evidence="1">
    <location>
        <begin position="104"/>
        <end position="146"/>
    </location>
</feature>
<evidence type="ECO:0000313" key="3">
    <source>
        <dbReference type="Proteomes" id="UP000290189"/>
    </source>
</evidence>
<feature type="compositionally biased region" description="Low complexity" evidence="1">
    <location>
        <begin position="1"/>
        <end position="15"/>
    </location>
</feature>
<sequence>MSRVVVSRASSPSMALKSRPMSNVRGRVHRGRSVPRARPSSSNGLTRSSPGSSRPKSAPISSRPAFRRIQLSSDSSSSLIVLDNGVTLPPPMRLRFRPRLATIVEEEDGEDDDDEDDVDDGDVEDVDDAVPGTVEHMPEEGPVASSTPDALRFVLQRCPKGTRPALVKALTRASLVPGSDDALVDLLWSGSRLPLPSSAFDGAPDLLVNQFPGLQRVMSRRDFIHHRLRAVRHLLPFLPDVVFLPQPNAAMFAKGSWKLYPVHSRRRASVMTAKSLSKATSGVAVAERNDVVGQVQAWAVVTSIVPLRVYVYHGEAISVPSSWSSIHTVVASVICSIVTPDMHRDGSFQVVRVTVKIGRDGRLWLADVQSGVPIRGRPAAQVVTDVVRFVVSHQRRRQQDRNPLFHRADTPADLLSAMRRLTIQAPAVHS</sequence>
<name>A0A3P3Y6D8_PLABS</name>
<gene>
    <name evidence="2" type="ORF">PLBR_LOCUS2951</name>
</gene>
<dbReference type="AlphaFoldDB" id="A0A3P3Y6D8"/>
<feature type="region of interest" description="Disordered" evidence="1">
    <location>
        <begin position="1"/>
        <end position="69"/>
    </location>
</feature>
<proteinExistence type="predicted"/>
<reference evidence="2 3" key="1">
    <citation type="submission" date="2018-03" db="EMBL/GenBank/DDBJ databases">
        <authorList>
            <person name="Fogelqvist J."/>
        </authorList>
    </citation>
    <scope>NUCLEOTIDE SEQUENCE [LARGE SCALE GENOMIC DNA]</scope>
</reference>
<evidence type="ECO:0000313" key="2">
    <source>
        <dbReference type="EMBL" id="SPQ95736.1"/>
    </source>
</evidence>
<protein>
    <submittedName>
        <fullName evidence="2">Uncharacterized protein</fullName>
    </submittedName>
</protein>
<feature type="compositionally biased region" description="Acidic residues" evidence="1">
    <location>
        <begin position="104"/>
        <end position="128"/>
    </location>
</feature>
<evidence type="ECO:0000256" key="1">
    <source>
        <dbReference type="SAM" id="MobiDB-lite"/>
    </source>
</evidence>
<dbReference type="Proteomes" id="UP000290189">
    <property type="component" value="Unassembled WGS sequence"/>
</dbReference>
<feature type="compositionally biased region" description="Polar residues" evidence="1">
    <location>
        <begin position="39"/>
        <end position="55"/>
    </location>
</feature>
<accession>A0A3P3Y6D8</accession>
<keyword evidence="2" id="KW-0496">Mitochondrion</keyword>
<organism evidence="2 3">
    <name type="scientific">Plasmodiophora brassicae</name>
    <name type="common">Clubroot disease agent</name>
    <dbReference type="NCBI Taxonomy" id="37360"/>
    <lineage>
        <taxon>Eukaryota</taxon>
        <taxon>Sar</taxon>
        <taxon>Rhizaria</taxon>
        <taxon>Endomyxa</taxon>
        <taxon>Phytomyxea</taxon>
        <taxon>Plasmodiophorida</taxon>
        <taxon>Plasmodiophoridae</taxon>
        <taxon>Plasmodiophora</taxon>
    </lineage>
</organism>
<dbReference type="EMBL" id="OVEO01000004">
    <property type="protein sequence ID" value="SPQ95736.1"/>
    <property type="molecule type" value="Genomic_DNA"/>
</dbReference>
<feature type="compositionally biased region" description="Basic residues" evidence="1">
    <location>
        <begin position="26"/>
        <end position="35"/>
    </location>
</feature>